<evidence type="ECO:0000256" key="10">
    <source>
        <dbReference type="ARBA" id="ARBA00022989"/>
    </source>
</evidence>
<dbReference type="CDD" id="cd16454">
    <property type="entry name" value="RING-H2_PA-TM-RING"/>
    <property type="match status" value="1"/>
</dbReference>
<dbReference type="GO" id="GO:0061630">
    <property type="term" value="F:ubiquitin protein ligase activity"/>
    <property type="evidence" value="ECO:0007669"/>
    <property type="project" value="UniProtKB-EC"/>
</dbReference>
<dbReference type="GeneID" id="70185785"/>
<dbReference type="Pfam" id="PF13639">
    <property type="entry name" value="zf-RING_2"/>
    <property type="match status" value="1"/>
</dbReference>
<dbReference type="PANTHER" id="PTHR45977">
    <property type="entry name" value="TARGET OF ERK KINASE MPK-1"/>
    <property type="match status" value="1"/>
</dbReference>
<dbReference type="PANTHER" id="PTHR45977:SF4">
    <property type="entry name" value="RING-TYPE DOMAIN-CONTAINING PROTEIN"/>
    <property type="match status" value="1"/>
</dbReference>
<dbReference type="InterPro" id="IPR001841">
    <property type="entry name" value="Znf_RING"/>
</dbReference>
<evidence type="ECO:0000256" key="2">
    <source>
        <dbReference type="ARBA" id="ARBA00004141"/>
    </source>
</evidence>
<keyword evidence="4" id="KW-0808">Transferase</keyword>
<evidence type="ECO:0000256" key="11">
    <source>
        <dbReference type="ARBA" id="ARBA00023136"/>
    </source>
</evidence>
<evidence type="ECO:0000256" key="12">
    <source>
        <dbReference type="PROSITE-ProRule" id="PRU00175"/>
    </source>
</evidence>
<keyword evidence="8" id="KW-0833">Ubl conjugation pathway</keyword>
<keyword evidence="7 12" id="KW-0863">Zinc-finger</keyword>
<evidence type="ECO:0000259" key="16">
    <source>
        <dbReference type="PROSITE" id="PS50089"/>
    </source>
</evidence>
<comment type="catalytic activity">
    <reaction evidence="1">
        <text>S-ubiquitinyl-[E2 ubiquitin-conjugating enzyme]-L-cysteine + [acceptor protein]-L-lysine = [E2 ubiquitin-conjugating enzyme]-L-cysteine + N(6)-ubiquitinyl-[acceptor protein]-L-lysine.</text>
        <dbReference type="EC" id="2.3.2.27"/>
    </reaction>
</comment>
<evidence type="ECO:0000256" key="5">
    <source>
        <dbReference type="ARBA" id="ARBA00022692"/>
    </source>
</evidence>
<evidence type="ECO:0000256" key="9">
    <source>
        <dbReference type="ARBA" id="ARBA00022833"/>
    </source>
</evidence>
<evidence type="ECO:0000256" key="14">
    <source>
        <dbReference type="SAM" id="Phobius"/>
    </source>
</evidence>
<proteinExistence type="predicted"/>
<feature type="chain" id="PRO_5040255114" description="RING-type E3 ubiquitin transferase" evidence="15">
    <location>
        <begin position="31"/>
        <end position="420"/>
    </location>
</feature>
<dbReference type="Gene3D" id="3.30.40.10">
    <property type="entry name" value="Zinc/RING finger domain, C3HC4 (zinc finger)"/>
    <property type="match status" value="1"/>
</dbReference>
<keyword evidence="11 14" id="KW-0472">Membrane</keyword>
<evidence type="ECO:0000256" key="4">
    <source>
        <dbReference type="ARBA" id="ARBA00022679"/>
    </source>
</evidence>
<keyword evidence="15" id="KW-0732">Signal</keyword>
<dbReference type="InterPro" id="IPR013083">
    <property type="entry name" value="Znf_RING/FYVE/PHD"/>
</dbReference>
<evidence type="ECO:0000256" key="6">
    <source>
        <dbReference type="ARBA" id="ARBA00022723"/>
    </source>
</evidence>
<feature type="compositionally biased region" description="Polar residues" evidence="13">
    <location>
        <begin position="326"/>
        <end position="336"/>
    </location>
</feature>
<organism evidence="17 18">
    <name type="scientific">Microdochium trichocladiopsis</name>
    <dbReference type="NCBI Taxonomy" id="1682393"/>
    <lineage>
        <taxon>Eukaryota</taxon>
        <taxon>Fungi</taxon>
        <taxon>Dikarya</taxon>
        <taxon>Ascomycota</taxon>
        <taxon>Pezizomycotina</taxon>
        <taxon>Sordariomycetes</taxon>
        <taxon>Xylariomycetidae</taxon>
        <taxon>Xylariales</taxon>
        <taxon>Microdochiaceae</taxon>
        <taxon>Microdochium</taxon>
    </lineage>
</organism>
<keyword evidence="10 14" id="KW-1133">Transmembrane helix</keyword>
<accession>A0A9P8YK48</accession>
<comment type="caution">
    <text evidence="17">The sequence shown here is derived from an EMBL/GenBank/DDBJ whole genome shotgun (WGS) entry which is preliminary data.</text>
</comment>
<keyword evidence="9" id="KW-0862">Zinc</keyword>
<evidence type="ECO:0000256" key="3">
    <source>
        <dbReference type="ARBA" id="ARBA00012483"/>
    </source>
</evidence>
<dbReference type="PROSITE" id="PS50089">
    <property type="entry name" value="ZF_RING_2"/>
    <property type="match status" value="1"/>
</dbReference>
<evidence type="ECO:0000256" key="8">
    <source>
        <dbReference type="ARBA" id="ARBA00022786"/>
    </source>
</evidence>
<dbReference type="AlphaFoldDB" id="A0A9P8YK48"/>
<keyword evidence="18" id="KW-1185">Reference proteome</keyword>
<dbReference type="SMART" id="SM00184">
    <property type="entry name" value="RING"/>
    <property type="match status" value="1"/>
</dbReference>
<dbReference type="GO" id="GO:0008270">
    <property type="term" value="F:zinc ion binding"/>
    <property type="evidence" value="ECO:0007669"/>
    <property type="project" value="UniProtKB-KW"/>
</dbReference>
<gene>
    <name evidence="17" type="ORF">B0I36DRAFT_344229</name>
</gene>
<sequence>MVASRKPPGLAAAWALFLISFLLMPFMASAASANTSSIATFPSEVEDYVMYLYLSIEQSHGSSTYQYYAAPLTPQVGLGDPNAWRIINVVGSVMPVNAFNYQTFDANHTVAFVSCDWPATSNATANNTNPADPALNSTTPEIILNTVMGKKPTAIVLYSLENPGCSLTGDNLSYTSIWTMAVVEQAKNAIRVSNATNGFVATITGKDMAPGGSGPNGGGGGGAQTAGGSGNSNVAMSILYSITGLITALFLVIITTGAVRAHRNPERYGPRAAVNGRARQSRAKGIARAVLETLPIVKFGDAKPTKSDPEMEIDTLPGDRQQALVTGNEASSSHTRPSTERRVDAQSAADSPNEPPSETAAVPGTATPADNNDNGQVGCSICTEDFKVGEDVRVLPCDHNFHPACIDPWLVNVSGTCPLW</sequence>
<dbReference type="GO" id="GO:0006511">
    <property type="term" value="P:ubiquitin-dependent protein catabolic process"/>
    <property type="evidence" value="ECO:0007669"/>
    <property type="project" value="TreeGrafter"/>
</dbReference>
<comment type="subcellular location">
    <subcellularLocation>
        <location evidence="2">Membrane</location>
        <topology evidence="2">Multi-pass membrane protein</topology>
    </subcellularLocation>
</comment>
<dbReference type="Proteomes" id="UP000756346">
    <property type="component" value="Unassembled WGS sequence"/>
</dbReference>
<dbReference type="GO" id="GO:0016020">
    <property type="term" value="C:membrane"/>
    <property type="evidence" value="ECO:0007669"/>
    <property type="project" value="UniProtKB-SubCell"/>
</dbReference>
<protein>
    <recommendedName>
        <fullName evidence="3">RING-type E3 ubiquitin transferase</fullName>
        <ecNumber evidence="3">2.3.2.27</ecNumber>
    </recommendedName>
</protein>
<evidence type="ECO:0000256" key="15">
    <source>
        <dbReference type="SAM" id="SignalP"/>
    </source>
</evidence>
<dbReference type="SUPFAM" id="SSF57850">
    <property type="entry name" value="RING/U-box"/>
    <property type="match status" value="1"/>
</dbReference>
<feature type="domain" description="RING-type" evidence="16">
    <location>
        <begin position="379"/>
        <end position="419"/>
    </location>
</feature>
<dbReference type="GO" id="GO:0016567">
    <property type="term" value="P:protein ubiquitination"/>
    <property type="evidence" value="ECO:0007669"/>
    <property type="project" value="TreeGrafter"/>
</dbReference>
<evidence type="ECO:0000313" key="17">
    <source>
        <dbReference type="EMBL" id="KAH7040494.1"/>
    </source>
</evidence>
<keyword evidence="6" id="KW-0479">Metal-binding</keyword>
<evidence type="ECO:0000256" key="7">
    <source>
        <dbReference type="ARBA" id="ARBA00022771"/>
    </source>
</evidence>
<evidence type="ECO:0000256" key="1">
    <source>
        <dbReference type="ARBA" id="ARBA00000900"/>
    </source>
</evidence>
<feature type="transmembrane region" description="Helical" evidence="14">
    <location>
        <begin position="238"/>
        <end position="259"/>
    </location>
</feature>
<dbReference type="EMBL" id="JAGTJQ010000001">
    <property type="protein sequence ID" value="KAH7040494.1"/>
    <property type="molecule type" value="Genomic_DNA"/>
</dbReference>
<dbReference type="RefSeq" id="XP_046018549.1">
    <property type="nucleotide sequence ID" value="XM_046156239.1"/>
</dbReference>
<feature type="signal peptide" evidence="15">
    <location>
        <begin position="1"/>
        <end position="30"/>
    </location>
</feature>
<evidence type="ECO:0000313" key="18">
    <source>
        <dbReference type="Proteomes" id="UP000756346"/>
    </source>
</evidence>
<feature type="region of interest" description="Disordered" evidence="13">
    <location>
        <begin position="326"/>
        <end position="375"/>
    </location>
</feature>
<dbReference type="EC" id="2.3.2.27" evidence="3"/>
<reference evidence="17" key="1">
    <citation type="journal article" date="2021" name="Nat. Commun.">
        <title>Genetic determinants of endophytism in the Arabidopsis root mycobiome.</title>
        <authorList>
            <person name="Mesny F."/>
            <person name="Miyauchi S."/>
            <person name="Thiergart T."/>
            <person name="Pickel B."/>
            <person name="Atanasova L."/>
            <person name="Karlsson M."/>
            <person name="Huettel B."/>
            <person name="Barry K.W."/>
            <person name="Haridas S."/>
            <person name="Chen C."/>
            <person name="Bauer D."/>
            <person name="Andreopoulos W."/>
            <person name="Pangilinan J."/>
            <person name="LaButti K."/>
            <person name="Riley R."/>
            <person name="Lipzen A."/>
            <person name="Clum A."/>
            <person name="Drula E."/>
            <person name="Henrissat B."/>
            <person name="Kohler A."/>
            <person name="Grigoriev I.V."/>
            <person name="Martin F.M."/>
            <person name="Hacquard S."/>
        </authorList>
    </citation>
    <scope>NUCLEOTIDE SEQUENCE</scope>
    <source>
        <strain evidence="17">MPI-CAGE-CH-0230</strain>
    </source>
</reference>
<evidence type="ECO:0000256" key="13">
    <source>
        <dbReference type="SAM" id="MobiDB-lite"/>
    </source>
</evidence>
<keyword evidence="5 14" id="KW-0812">Transmembrane</keyword>
<dbReference type="OrthoDB" id="8062037at2759"/>
<name>A0A9P8YK48_9PEZI</name>